<dbReference type="OrthoDB" id="5288192at2"/>
<dbReference type="Gene3D" id="3.30.565.10">
    <property type="entry name" value="Histidine kinase-like ATPase, C-terminal domain"/>
    <property type="match status" value="1"/>
</dbReference>
<keyword evidence="7" id="KW-1133">Transmembrane helix</keyword>
<keyword evidence="7" id="KW-0812">Transmembrane</keyword>
<organism evidence="10 11">
    <name type="scientific">Mariprofundus micogutta</name>
    <dbReference type="NCBI Taxonomy" id="1921010"/>
    <lineage>
        <taxon>Bacteria</taxon>
        <taxon>Pseudomonadati</taxon>
        <taxon>Pseudomonadota</taxon>
        <taxon>Candidatius Mariprofundia</taxon>
        <taxon>Mariprofundales</taxon>
        <taxon>Mariprofundaceae</taxon>
        <taxon>Mariprofundus</taxon>
    </lineage>
</organism>
<proteinExistence type="predicted"/>
<dbReference type="NCBIfam" id="TIGR00229">
    <property type="entry name" value="sensory_box"/>
    <property type="match status" value="1"/>
</dbReference>
<feature type="transmembrane region" description="Helical" evidence="7">
    <location>
        <begin position="80"/>
        <end position="100"/>
    </location>
</feature>
<dbReference type="SUPFAM" id="SSF55874">
    <property type="entry name" value="ATPase domain of HSP90 chaperone/DNA topoisomerase II/histidine kinase"/>
    <property type="match status" value="1"/>
</dbReference>
<dbReference type="InterPro" id="IPR035965">
    <property type="entry name" value="PAS-like_dom_sf"/>
</dbReference>
<dbReference type="InterPro" id="IPR003661">
    <property type="entry name" value="HisK_dim/P_dom"/>
</dbReference>
<evidence type="ECO:0000313" key="10">
    <source>
        <dbReference type="EMBL" id="GAV20703.1"/>
    </source>
</evidence>
<dbReference type="CDD" id="cd00082">
    <property type="entry name" value="HisKA"/>
    <property type="match status" value="1"/>
</dbReference>
<feature type="transmembrane region" description="Helical" evidence="7">
    <location>
        <begin position="31"/>
        <end position="49"/>
    </location>
</feature>
<evidence type="ECO:0000259" key="9">
    <source>
        <dbReference type="PROSITE" id="PS50110"/>
    </source>
</evidence>
<feature type="modified residue" description="4-aspartylphosphate" evidence="6">
    <location>
        <position position="642"/>
    </location>
</feature>
<evidence type="ECO:0000256" key="1">
    <source>
        <dbReference type="ARBA" id="ARBA00000085"/>
    </source>
</evidence>
<dbReference type="SMART" id="SM00448">
    <property type="entry name" value="REC"/>
    <property type="match status" value="1"/>
</dbReference>
<dbReference type="SUPFAM" id="SSF52172">
    <property type="entry name" value="CheY-like"/>
    <property type="match status" value="1"/>
</dbReference>
<feature type="domain" description="Histidine kinase" evidence="8">
    <location>
        <begin position="336"/>
        <end position="558"/>
    </location>
</feature>
<sequence length="715" mass="80071">MNKLEKWMHNDTYSGGKSLAEAQIQQTKARILLTIASLTYVILHGPYFEYYMVEALTYAAFYFVANGIALIRLRRQPFSIYGSLFFPLLDVGIITFGMLIDGGHSSGIYLMLFPTIIGNGLRFGNPLLVYTQVASLIGMLISTSYGHFTLLLPIDYTLLSWQVFSLLAVPFYVYLIGLKLEKAIKEKNIAEETSFQLLDQGPLPVFTYEIDQQNTPRILYSNAAVQHTFQNNGDYLIGKPVNVLTLEEDAQEMLEFCRTSFDEDSEHSQHTSHKIYIRGQSSSGDVVKLMISAMRMRWHDNWVGVCFMLDITERETLQDQLELMHRQGYMSTLVAGIVHDFRNVLTNMIGYAEVLHMSSSDEVAQGQINEIIAAGERGSDLITHLLKLSKNHQSDKHMASFTKADQLAQPLENIIGLTRLQLPQNIKLTCHISQPLNDVAISIIEIEQILLNLVNNSTQAIKDSGTIRVEIGMDDSHKLATPGHPALSIRVIDNGEGINQEDKDLIFKAFWTSRDSQGGSGLGLTMVQRIIKLHHGVIDVTSEPGEETCFNIFLPPYIDDSNELPAENNADISAQPEKRKQGGFDLTSTHHVLLVDDAPDILKIHQAMLSHIGHSSIKAESGKEALELFLSKDNSFDLVITDFRMPGMNGLELVRELRKIGSNIPILMVTAFGEDEQLQQVGDYQVVLLNKPVTMEKLREGITECTKLLKAERIG</sequence>
<evidence type="ECO:0000256" key="4">
    <source>
        <dbReference type="ARBA" id="ARBA00022679"/>
    </source>
</evidence>
<dbReference type="EMBL" id="BDFD01000014">
    <property type="protein sequence ID" value="GAV20703.1"/>
    <property type="molecule type" value="Genomic_DNA"/>
</dbReference>
<dbReference type="InterPro" id="IPR036890">
    <property type="entry name" value="HATPase_C_sf"/>
</dbReference>
<accession>A0A1L8CP92</accession>
<dbReference type="SMART" id="SM00387">
    <property type="entry name" value="HATPase_c"/>
    <property type="match status" value="1"/>
</dbReference>
<dbReference type="PRINTS" id="PR00344">
    <property type="entry name" value="BCTRLSENSOR"/>
</dbReference>
<dbReference type="Proteomes" id="UP000231632">
    <property type="component" value="Unassembled WGS sequence"/>
</dbReference>
<feature type="transmembrane region" description="Helical" evidence="7">
    <location>
        <begin position="160"/>
        <end position="178"/>
    </location>
</feature>
<evidence type="ECO:0000313" key="11">
    <source>
        <dbReference type="Proteomes" id="UP000231632"/>
    </source>
</evidence>
<evidence type="ECO:0000256" key="2">
    <source>
        <dbReference type="ARBA" id="ARBA00012438"/>
    </source>
</evidence>
<dbReference type="Gene3D" id="1.10.287.130">
    <property type="match status" value="1"/>
</dbReference>
<dbReference type="Pfam" id="PF00512">
    <property type="entry name" value="HisKA"/>
    <property type="match status" value="1"/>
</dbReference>
<dbReference type="Gene3D" id="3.30.450.20">
    <property type="entry name" value="PAS domain"/>
    <property type="match status" value="1"/>
</dbReference>
<keyword evidence="3 6" id="KW-0597">Phosphoprotein</keyword>
<dbReference type="GO" id="GO:0005886">
    <property type="term" value="C:plasma membrane"/>
    <property type="evidence" value="ECO:0007669"/>
    <property type="project" value="TreeGrafter"/>
</dbReference>
<dbReference type="InterPro" id="IPR005467">
    <property type="entry name" value="His_kinase_dom"/>
</dbReference>
<evidence type="ECO:0000256" key="5">
    <source>
        <dbReference type="ARBA" id="ARBA00022777"/>
    </source>
</evidence>
<feature type="transmembrane region" description="Helical" evidence="7">
    <location>
        <begin position="55"/>
        <end position="73"/>
    </location>
</feature>
<dbReference type="Gene3D" id="3.40.50.2300">
    <property type="match status" value="1"/>
</dbReference>
<dbReference type="AlphaFoldDB" id="A0A1L8CP92"/>
<reference evidence="10 11" key="1">
    <citation type="journal article" date="2017" name="Arch. Microbiol.">
        <title>Mariprofundus micogutta sp. nov., a novel iron-oxidizing zetaproteobacterium isolated from a deep-sea hydrothermal field at the Bayonnaise knoll of the Izu-Ogasawara arc, and a description of Mariprofundales ord. nov. and Zetaproteobacteria classis nov.</title>
        <authorList>
            <person name="Makita H."/>
            <person name="Tanaka E."/>
            <person name="Mitsunobu S."/>
            <person name="Miyazaki M."/>
            <person name="Nunoura T."/>
            <person name="Uematsu K."/>
            <person name="Takaki Y."/>
            <person name="Nishi S."/>
            <person name="Shimamura S."/>
            <person name="Takai K."/>
        </authorList>
    </citation>
    <scope>NUCLEOTIDE SEQUENCE [LARGE SCALE GENOMIC DNA]</scope>
    <source>
        <strain evidence="10 11">ET2</strain>
    </source>
</reference>
<dbReference type="InterPro" id="IPR011006">
    <property type="entry name" value="CheY-like_superfamily"/>
</dbReference>
<keyword evidence="5" id="KW-0418">Kinase</keyword>
<gene>
    <name evidence="10" type="ORF">MMIC_P1676</name>
</gene>
<dbReference type="CDD" id="cd17546">
    <property type="entry name" value="REC_hyHK_CKI1_RcsC-like"/>
    <property type="match status" value="1"/>
</dbReference>
<dbReference type="RefSeq" id="WP_072660015.1">
    <property type="nucleotide sequence ID" value="NZ_BDFD01000014.1"/>
</dbReference>
<keyword evidence="11" id="KW-1185">Reference proteome</keyword>
<evidence type="ECO:0000259" key="8">
    <source>
        <dbReference type="PROSITE" id="PS50109"/>
    </source>
</evidence>
<evidence type="ECO:0000256" key="7">
    <source>
        <dbReference type="SAM" id="Phobius"/>
    </source>
</evidence>
<name>A0A1L8CP92_9PROT</name>
<dbReference type="PANTHER" id="PTHR43047">
    <property type="entry name" value="TWO-COMPONENT HISTIDINE PROTEIN KINASE"/>
    <property type="match status" value="1"/>
</dbReference>
<evidence type="ECO:0000256" key="6">
    <source>
        <dbReference type="PROSITE-ProRule" id="PRU00169"/>
    </source>
</evidence>
<dbReference type="Pfam" id="PF02518">
    <property type="entry name" value="HATPase_c"/>
    <property type="match status" value="1"/>
</dbReference>
<evidence type="ECO:0000256" key="3">
    <source>
        <dbReference type="ARBA" id="ARBA00022553"/>
    </source>
</evidence>
<dbReference type="SMART" id="SM00388">
    <property type="entry name" value="HisKA"/>
    <property type="match status" value="1"/>
</dbReference>
<feature type="domain" description="Response regulatory" evidence="9">
    <location>
        <begin position="591"/>
        <end position="706"/>
    </location>
</feature>
<dbReference type="InterPro" id="IPR004358">
    <property type="entry name" value="Sig_transdc_His_kin-like_C"/>
</dbReference>
<dbReference type="InterPro" id="IPR036097">
    <property type="entry name" value="HisK_dim/P_sf"/>
</dbReference>
<dbReference type="PANTHER" id="PTHR43047:SF72">
    <property type="entry name" value="OSMOSENSING HISTIDINE PROTEIN KINASE SLN1"/>
    <property type="match status" value="1"/>
</dbReference>
<comment type="caution">
    <text evidence="10">The sequence shown here is derived from an EMBL/GenBank/DDBJ whole genome shotgun (WGS) entry which is preliminary data.</text>
</comment>
<dbReference type="STRING" id="1921010.MMIC_P1676"/>
<dbReference type="InterPro" id="IPR001789">
    <property type="entry name" value="Sig_transdc_resp-reg_receiver"/>
</dbReference>
<protein>
    <recommendedName>
        <fullName evidence="2">histidine kinase</fullName>
        <ecNumber evidence="2">2.7.13.3</ecNumber>
    </recommendedName>
</protein>
<dbReference type="Pfam" id="PF00072">
    <property type="entry name" value="Response_reg"/>
    <property type="match status" value="1"/>
</dbReference>
<dbReference type="SUPFAM" id="SSF47384">
    <property type="entry name" value="Homodimeric domain of signal transducing histidine kinase"/>
    <property type="match status" value="1"/>
</dbReference>
<dbReference type="InterPro" id="IPR000014">
    <property type="entry name" value="PAS"/>
</dbReference>
<comment type="catalytic activity">
    <reaction evidence="1">
        <text>ATP + protein L-histidine = ADP + protein N-phospho-L-histidine.</text>
        <dbReference type="EC" id="2.7.13.3"/>
    </reaction>
</comment>
<dbReference type="PROSITE" id="PS50109">
    <property type="entry name" value="HIS_KIN"/>
    <property type="match status" value="1"/>
</dbReference>
<dbReference type="SUPFAM" id="SSF55785">
    <property type="entry name" value="PYP-like sensor domain (PAS domain)"/>
    <property type="match status" value="1"/>
</dbReference>
<dbReference type="PROSITE" id="PS50110">
    <property type="entry name" value="RESPONSE_REGULATORY"/>
    <property type="match status" value="1"/>
</dbReference>
<dbReference type="GO" id="GO:0000155">
    <property type="term" value="F:phosphorelay sensor kinase activity"/>
    <property type="evidence" value="ECO:0007669"/>
    <property type="project" value="InterPro"/>
</dbReference>
<feature type="transmembrane region" description="Helical" evidence="7">
    <location>
        <begin position="136"/>
        <end position="154"/>
    </location>
</feature>
<dbReference type="GO" id="GO:0009927">
    <property type="term" value="F:histidine phosphotransfer kinase activity"/>
    <property type="evidence" value="ECO:0007669"/>
    <property type="project" value="TreeGrafter"/>
</dbReference>
<keyword evidence="7" id="KW-0472">Membrane</keyword>
<dbReference type="InterPro" id="IPR003594">
    <property type="entry name" value="HATPase_dom"/>
</dbReference>
<dbReference type="EC" id="2.7.13.3" evidence="2"/>
<keyword evidence="4" id="KW-0808">Transferase</keyword>